<dbReference type="SUPFAM" id="SSF51215">
    <property type="entry name" value="Regulatory protein AraC"/>
    <property type="match status" value="1"/>
</dbReference>
<dbReference type="InterPro" id="IPR018060">
    <property type="entry name" value="HTH_AraC"/>
</dbReference>
<keyword evidence="2" id="KW-0238">DNA-binding</keyword>
<protein>
    <recommendedName>
        <fullName evidence="4">HTH araC/xylS-type domain-containing protein</fullName>
    </recommendedName>
</protein>
<proteinExistence type="predicted"/>
<keyword evidence="1" id="KW-0805">Transcription regulation</keyword>
<dbReference type="PANTHER" id="PTHR46796">
    <property type="entry name" value="HTH-TYPE TRANSCRIPTIONAL ACTIVATOR RHAS-RELATED"/>
    <property type="match status" value="1"/>
</dbReference>
<dbReference type="SMART" id="SM00342">
    <property type="entry name" value="HTH_ARAC"/>
    <property type="match status" value="1"/>
</dbReference>
<dbReference type="InterPro" id="IPR009057">
    <property type="entry name" value="Homeodomain-like_sf"/>
</dbReference>
<evidence type="ECO:0000313" key="5">
    <source>
        <dbReference type="EMBL" id="CAA9550751.1"/>
    </source>
</evidence>
<evidence type="ECO:0000256" key="3">
    <source>
        <dbReference type="ARBA" id="ARBA00023163"/>
    </source>
</evidence>
<accession>A0A6J4UH86</accession>
<feature type="domain" description="HTH araC/xylS-type" evidence="4">
    <location>
        <begin position="175"/>
        <end position="273"/>
    </location>
</feature>
<gene>
    <name evidence="5" type="ORF">AVDCRST_MAG49-1768</name>
</gene>
<dbReference type="SUPFAM" id="SSF46689">
    <property type="entry name" value="Homeodomain-like"/>
    <property type="match status" value="2"/>
</dbReference>
<dbReference type="Gene3D" id="1.10.10.60">
    <property type="entry name" value="Homeodomain-like"/>
    <property type="match status" value="2"/>
</dbReference>
<dbReference type="GO" id="GO:0043565">
    <property type="term" value="F:sequence-specific DNA binding"/>
    <property type="evidence" value="ECO:0007669"/>
    <property type="project" value="InterPro"/>
</dbReference>
<evidence type="ECO:0000256" key="1">
    <source>
        <dbReference type="ARBA" id="ARBA00023015"/>
    </source>
</evidence>
<dbReference type="Pfam" id="PF12833">
    <property type="entry name" value="HTH_18"/>
    <property type="match status" value="1"/>
</dbReference>
<dbReference type="Pfam" id="PF02311">
    <property type="entry name" value="AraC_binding"/>
    <property type="match status" value="1"/>
</dbReference>
<dbReference type="GO" id="GO:0003700">
    <property type="term" value="F:DNA-binding transcription factor activity"/>
    <property type="evidence" value="ECO:0007669"/>
    <property type="project" value="InterPro"/>
</dbReference>
<organism evidence="5">
    <name type="scientific">uncultured Thermomicrobiales bacterium</name>
    <dbReference type="NCBI Taxonomy" id="1645740"/>
    <lineage>
        <taxon>Bacteria</taxon>
        <taxon>Pseudomonadati</taxon>
        <taxon>Thermomicrobiota</taxon>
        <taxon>Thermomicrobia</taxon>
        <taxon>Thermomicrobiales</taxon>
        <taxon>environmental samples</taxon>
    </lineage>
</organism>
<dbReference type="PROSITE" id="PS01124">
    <property type="entry name" value="HTH_ARAC_FAMILY_2"/>
    <property type="match status" value="1"/>
</dbReference>
<keyword evidence="3" id="KW-0804">Transcription</keyword>
<evidence type="ECO:0000256" key="2">
    <source>
        <dbReference type="ARBA" id="ARBA00023125"/>
    </source>
</evidence>
<dbReference type="InterPro" id="IPR003313">
    <property type="entry name" value="AraC-bd"/>
</dbReference>
<dbReference type="InterPro" id="IPR050204">
    <property type="entry name" value="AraC_XylS_family_regulators"/>
</dbReference>
<dbReference type="AlphaFoldDB" id="A0A6J4UH86"/>
<name>A0A6J4UH86_9BACT</name>
<dbReference type="EMBL" id="CADCWG010000112">
    <property type="protein sequence ID" value="CAA9550751.1"/>
    <property type="molecule type" value="Genomic_DNA"/>
</dbReference>
<evidence type="ECO:0000259" key="4">
    <source>
        <dbReference type="PROSITE" id="PS01124"/>
    </source>
</evidence>
<reference evidence="5" key="1">
    <citation type="submission" date="2020-02" db="EMBL/GenBank/DDBJ databases">
        <authorList>
            <person name="Meier V. D."/>
        </authorList>
    </citation>
    <scope>NUCLEOTIDE SEQUENCE</scope>
    <source>
        <strain evidence="5">AVDCRST_MAG49</strain>
    </source>
</reference>
<sequence>MVDETSTVSVRMATTSPLGRISLAGFTLDSTGVPERPMRTLGSYGLVYVVDGGGRYRDATGLDRPLRPGDLILLFPDLRHLYGPVAGRRFTELWLLFDGPVFDLWRATGLLDPARPLRHLEPVDHWRARFESVLGAPRQPGHAPPLLEVCRLQTVLGEALLGGAGRPDAEAAWVARACALLEADVGRDVDLRALADDLGMSYDGFRKRFARTVGVSPARWRAARAVDRAAELMQQGNLSDRQIAAALGFCDPYHFSRRFKQLAGRTPRQFRAGLPRGR</sequence>
<dbReference type="InterPro" id="IPR037923">
    <property type="entry name" value="HTH-like"/>
</dbReference>